<dbReference type="RefSeq" id="WP_284273100.1">
    <property type="nucleotide sequence ID" value="NZ_BSOW01000032.1"/>
</dbReference>
<comment type="caution">
    <text evidence="1">The sequence shown here is derived from an EMBL/GenBank/DDBJ whole genome shotgun (WGS) entry which is preliminary data.</text>
</comment>
<organism evidence="1 2">
    <name type="scientific">Bradyrhizobium iriomotense</name>
    <dbReference type="NCBI Taxonomy" id="441950"/>
    <lineage>
        <taxon>Bacteria</taxon>
        <taxon>Pseudomonadati</taxon>
        <taxon>Pseudomonadota</taxon>
        <taxon>Alphaproteobacteria</taxon>
        <taxon>Hyphomicrobiales</taxon>
        <taxon>Nitrobacteraceae</taxon>
        <taxon>Bradyrhizobium</taxon>
    </lineage>
</organism>
<name>A0ABQ6BBH8_9BRAD</name>
<evidence type="ECO:0000313" key="1">
    <source>
        <dbReference type="EMBL" id="GLR90295.1"/>
    </source>
</evidence>
<dbReference type="EMBL" id="BSOW01000032">
    <property type="protein sequence ID" value="GLR90295.1"/>
    <property type="molecule type" value="Genomic_DNA"/>
</dbReference>
<gene>
    <name evidence="1" type="ORF">GCM10007857_70090</name>
</gene>
<sequence length="62" mass="7245">MTRPGIDVRNILERIFHYGRKDTAQILQKVKFTTKFEEIAALIETRMRKAQHELAAMLNVTT</sequence>
<reference evidence="2" key="1">
    <citation type="journal article" date="2019" name="Int. J. Syst. Evol. Microbiol.">
        <title>The Global Catalogue of Microorganisms (GCM) 10K type strain sequencing project: providing services to taxonomists for standard genome sequencing and annotation.</title>
        <authorList>
            <consortium name="The Broad Institute Genomics Platform"/>
            <consortium name="The Broad Institute Genome Sequencing Center for Infectious Disease"/>
            <person name="Wu L."/>
            <person name="Ma J."/>
        </authorList>
    </citation>
    <scope>NUCLEOTIDE SEQUENCE [LARGE SCALE GENOMIC DNA]</scope>
    <source>
        <strain evidence="2">NBRC 102520</strain>
    </source>
</reference>
<protein>
    <submittedName>
        <fullName evidence="1">Uncharacterized protein</fullName>
    </submittedName>
</protein>
<evidence type="ECO:0000313" key="2">
    <source>
        <dbReference type="Proteomes" id="UP001156905"/>
    </source>
</evidence>
<keyword evidence="2" id="KW-1185">Reference proteome</keyword>
<accession>A0ABQ6BBH8</accession>
<dbReference type="Proteomes" id="UP001156905">
    <property type="component" value="Unassembled WGS sequence"/>
</dbReference>
<proteinExistence type="predicted"/>